<name>A0A7J6XGM5_THATH</name>
<keyword evidence="2" id="KW-1185">Reference proteome</keyword>
<proteinExistence type="predicted"/>
<reference evidence="1 2" key="1">
    <citation type="submission" date="2020-06" db="EMBL/GenBank/DDBJ databases">
        <title>Transcriptomic and genomic resources for Thalictrum thalictroides and T. hernandezii: Facilitating candidate gene discovery in an emerging model plant lineage.</title>
        <authorList>
            <person name="Arias T."/>
            <person name="Riano-Pachon D.M."/>
            <person name="Di Stilio V.S."/>
        </authorList>
    </citation>
    <scope>NUCLEOTIDE SEQUENCE [LARGE SCALE GENOMIC DNA]</scope>
    <source>
        <strain evidence="2">cv. WT478/WT964</strain>
        <tissue evidence="1">Leaves</tissue>
    </source>
</reference>
<sequence length="307" mass="34080">MQIRLHGLEMCGSPPIEELLFPSENSKKAQGLKGSGVKHLDVTKEPNVFSLRNLLLYYPAKLLRPAASMYDAIEDCLYLVDSENHAVRRADMGRRTLETVYPPCNTGKCDIQVSKDIPMDTDLAGPLQEECIWRQARGSAAEISGFDDMETSTQKVGVAQKWFDELDNLAFSGPEASVDEANGASGTNIQGENRGHIRTAINISPGTSEVIIYGALYLKMKKDSIYHATPWDKNVKRILNIINHKSEEQGTDACVQLISESSTDIEELVFMKPLNLRLEFDCRDHPKADKANEVVLTDPTIEVNVAL</sequence>
<dbReference type="PANTHER" id="PTHR46388">
    <property type="entry name" value="NHL REPEAT-CONTAINING PROTEIN 2"/>
    <property type="match status" value="1"/>
</dbReference>
<dbReference type="PANTHER" id="PTHR46388:SF3">
    <property type="entry name" value="DUF1618 DOMAIN-CONTAINING PROTEIN"/>
    <property type="match status" value="1"/>
</dbReference>
<evidence type="ECO:0000313" key="1">
    <source>
        <dbReference type="EMBL" id="KAF5207680.1"/>
    </source>
</evidence>
<dbReference type="EMBL" id="JABWDY010001099">
    <property type="protein sequence ID" value="KAF5207680.1"/>
    <property type="molecule type" value="Genomic_DNA"/>
</dbReference>
<organism evidence="1 2">
    <name type="scientific">Thalictrum thalictroides</name>
    <name type="common">Rue-anemone</name>
    <name type="synonym">Anemone thalictroides</name>
    <dbReference type="NCBI Taxonomy" id="46969"/>
    <lineage>
        <taxon>Eukaryota</taxon>
        <taxon>Viridiplantae</taxon>
        <taxon>Streptophyta</taxon>
        <taxon>Embryophyta</taxon>
        <taxon>Tracheophyta</taxon>
        <taxon>Spermatophyta</taxon>
        <taxon>Magnoliopsida</taxon>
        <taxon>Ranunculales</taxon>
        <taxon>Ranunculaceae</taxon>
        <taxon>Thalictroideae</taxon>
        <taxon>Thalictrum</taxon>
    </lineage>
</organism>
<comment type="caution">
    <text evidence="1">The sequence shown here is derived from an EMBL/GenBank/DDBJ whole genome shotgun (WGS) entry which is preliminary data.</text>
</comment>
<dbReference type="AlphaFoldDB" id="A0A7J6XGM5"/>
<dbReference type="OrthoDB" id="273823at2759"/>
<dbReference type="Proteomes" id="UP000554482">
    <property type="component" value="Unassembled WGS sequence"/>
</dbReference>
<protein>
    <submittedName>
        <fullName evidence="1">Nhl domain-containing protein</fullName>
    </submittedName>
</protein>
<gene>
    <name evidence="1" type="ORF">FRX31_002726</name>
</gene>
<accession>A0A7J6XGM5</accession>
<evidence type="ECO:0000313" key="2">
    <source>
        <dbReference type="Proteomes" id="UP000554482"/>
    </source>
</evidence>